<name>A0AAD7RA82_9TELE</name>
<comment type="caution">
    <text evidence="2">The sequence shown here is derived from an EMBL/GenBank/DDBJ whole genome shotgun (WGS) entry which is preliminary data.</text>
</comment>
<sequence length="92" mass="10800">MYKKYKYVVKSPSEKSRMSPRRWGRTVLMVSKVLFKEEGETARGDARGRSLAPVNQRETRKLGRTRMSTQRERREVSPKRVAWIMATLPLTD</sequence>
<evidence type="ECO:0000313" key="2">
    <source>
        <dbReference type="EMBL" id="KAJ8372749.1"/>
    </source>
</evidence>
<keyword evidence="3" id="KW-1185">Reference proteome</keyword>
<accession>A0AAD7RA82</accession>
<reference evidence="2" key="1">
    <citation type="journal article" date="2023" name="Science">
        <title>Genome structures resolve the early diversification of teleost fishes.</title>
        <authorList>
            <person name="Parey E."/>
            <person name="Louis A."/>
            <person name="Montfort J."/>
            <person name="Bouchez O."/>
            <person name="Roques C."/>
            <person name="Iampietro C."/>
            <person name="Lluch J."/>
            <person name="Castinel A."/>
            <person name="Donnadieu C."/>
            <person name="Desvignes T."/>
            <person name="Floi Bucao C."/>
            <person name="Jouanno E."/>
            <person name="Wen M."/>
            <person name="Mejri S."/>
            <person name="Dirks R."/>
            <person name="Jansen H."/>
            <person name="Henkel C."/>
            <person name="Chen W.J."/>
            <person name="Zahm M."/>
            <person name="Cabau C."/>
            <person name="Klopp C."/>
            <person name="Thompson A.W."/>
            <person name="Robinson-Rechavi M."/>
            <person name="Braasch I."/>
            <person name="Lecointre G."/>
            <person name="Bobe J."/>
            <person name="Postlethwait J.H."/>
            <person name="Berthelot C."/>
            <person name="Roest Crollius H."/>
            <person name="Guiguen Y."/>
        </authorList>
    </citation>
    <scope>NUCLEOTIDE SEQUENCE</scope>
    <source>
        <strain evidence="2">NC1722</strain>
    </source>
</reference>
<feature type="region of interest" description="Disordered" evidence="1">
    <location>
        <begin position="41"/>
        <end position="76"/>
    </location>
</feature>
<dbReference type="EMBL" id="JAINUG010000388">
    <property type="protein sequence ID" value="KAJ8372749.1"/>
    <property type="molecule type" value="Genomic_DNA"/>
</dbReference>
<protein>
    <submittedName>
        <fullName evidence="2">Uncharacterized protein</fullName>
    </submittedName>
</protein>
<organism evidence="2 3">
    <name type="scientific">Aldrovandia affinis</name>
    <dbReference type="NCBI Taxonomy" id="143900"/>
    <lineage>
        <taxon>Eukaryota</taxon>
        <taxon>Metazoa</taxon>
        <taxon>Chordata</taxon>
        <taxon>Craniata</taxon>
        <taxon>Vertebrata</taxon>
        <taxon>Euteleostomi</taxon>
        <taxon>Actinopterygii</taxon>
        <taxon>Neopterygii</taxon>
        <taxon>Teleostei</taxon>
        <taxon>Notacanthiformes</taxon>
        <taxon>Halosauridae</taxon>
        <taxon>Aldrovandia</taxon>
    </lineage>
</organism>
<proteinExistence type="predicted"/>
<dbReference type="AlphaFoldDB" id="A0AAD7RA82"/>
<evidence type="ECO:0000256" key="1">
    <source>
        <dbReference type="SAM" id="MobiDB-lite"/>
    </source>
</evidence>
<evidence type="ECO:0000313" key="3">
    <source>
        <dbReference type="Proteomes" id="UP001221898"/>
    </source>
</evidence>
<dbReference type="Proteomes" id="UP001221898">
    <property type="component" value="Unassembled WGS sequence"/>
</dbReference>
<gene>
    <name evidence="2" type="ORF">AAFF_G00277570</name>
</gene>